<sequence>MKNDNLKFKIFVIFLILLSTFYFLLFSSVLADEPGGDDFVYLFHLYYDNDQLFADRDFEFKYDVIPEEFKSEILVTQFPFKGEVINFKNEVAASFLFDPRKGDRGFLKGKVAVKAPYIPDADKVYFYDNQGNQLLTFFVGESSFCDDDGICNVEKGENEQTCSNDCKAIPTTDDQRPATDGEGLSGMAWTLIILVLASIGAGGWYFWRKRKMVEHVQEDQFTNKLG</sequence>
<keyword evidence="1" id="KW-0812">Transmembrane</keyword>
<name>A0A1F8GDJ9_9BACT</name>
<dbReference type="AlphaFoldDB" id="A0A1F8GDJ9"/>
<evidence type="ECO:0000313" key="3">
    <source>
        <dbReference type="Proteomes" id="UP000178227"/>
    </source>
</evidence>
<protein>
    <submittedName>
        <fullName evidence="2">Uncharacterized protein</fullName>
    </submittedName>
</protein>
<dbReference type="STRING" id="1802694.A2918_01695"/>
<reference evidence="2 3" key="1">
    <citation type="journal article" date="2016" name="Nat. Commun.">
        <title>Thousands of microbial genomes shed light on interconnected biogeochemical processes in an aquifer system.</title>
        <authorList>
            <person name="Anantharaman K."/>
            <person name="Brown C.T."/>
            <person name="Hug L.A."/>
            <person name="Sharon I."/>
            <person name="Castelle C.J."/>
            <person name="Probst A.J."/>
            <person name="Thomas B.C."/>
            <person name="Singh A."/>
            <person name="Wilkins M.J."/>
            <person name="Karaoz U."/>
            <person name="Brodie E.L."/>
            <person name="Williams K.H."/>
            <person name="Hubbard S.S."/>
            <person name="Banfield J.F."/>
        </authorList>
    </citation>
    <scope>NUCLEOTIDE SEQUENCE [LARGE SCALE GENOMIC DNA]</scope>
</reference>
<keyword evidence="1" id="KW-1133">Transmembrane helix</keyword>
<accession>A0A1F8GDJ9</accession>
<proteinExistence type="predicted"/>
<gene>
    <name evidence="2" type="ORF">A2918_01695</name>
</gene>
<evidence type="ECO:0000256" key="1">
    <source>
        <dbReference type="SAM" id="Phobius"/>
    </source>
</evidence>
<dbReference type="EMBL" id="MGKI01000003">
    <property type="protein sequence ID" value="OGN23403.1"/>
    <property type="molecule type" value="Genomic_DNA"/>
</dbReference>
<evidence type="ECO:0000313" key="2">
    <source>
        <dbReference type="EMBL" id="OGN23403.1"/>
    </source>
</evidence>
<dbReference type="Proteomes" id="UP000178227">
    <property type="component" value="Unassembled WGS sequence"/>
</dbReference>
<feature type="transmembrane region" description="Helical" evidence="1">
    <location>
        <begin position="186"/>
        <end position="207"/>
    </location>
</feature>
<comment type="caution">
    <text evidence="2">The sequence shown here is derived from an EMBL/GenBank/DDBJ whole genome shotgun (WGS) entry which is preliminary data.</text>
</comment>
<keyword evidence="1" id="KW-0472">Membrane</keyword>
<organism evidence="2 3">
    <name type="scientific">Candidatus Yanofskybacteria bacterium RIFCSPLOWO2_01_FULL_42_49</name>
    <dbReference type="NCBI Taxonomy" id="1802694"/>
    <lineage>
        <taxon>Bacteria</taxon>
        <taxon>Candidatus Yanofskyibacteriota</taxon>
    </lineage>
</organism>